<dbReference type="EMBL" id="VMRG01000001">
    <property type="protein sequence ID" value="KAA6232474.1"/>
    <property type="molecule type" value="Genomic_DNA"/>
</dbReference>
<name>A0A5M8IDZ1_CHLPH</name>
<evidence type="ECO:0000313" key="2">
    <source>
        <dbReference type="EMBL" id="KAA6232474.1"/>
    </source>
</evidence>
<protein>
    <submittedName>
        <fullName evidence="2">DUF2141 domain-containing protein</fullName>
    </submittedName>
</protein>
<organism evidence="2 3">
    <name type="scientific">Chlorobium phaeovibrioides</name>
    <dbReference type="NCBI Taxonomy" id="1094"/>
    <lineage>
        <taxon>Bacteria</taxon>
        <taxon>Pseudomonadati</taxon>
        <taxon>Chlorobiota</taxon>
        <taxon>Chlorobiia</taxon>
        <taxon>Chlorobiales</taxon>
        <taxon>Chlorobiaceae</taxon>
        <taxon>Chlorobium/Pelodictyon group</taxon>
        <taxon>Chlorobium</taxon>
    </lineage>
</organism>
<keyword evidence="1" id="KW-0732">Signal</keyword>
<gene>
    <name evidence="2" type="ORF">FP507_04775</name>
</gene>
<evidence type="ECO:0000256" key="1">
    <source>
        <dbReference type="SAM" id="SignalP"/>
    </source>
</evidence>
<dbReference type="AlphaFoldDB" id="A0A5M8IDZ1"/>
<sequence length="174" mass="19091">MATNKILLTAALLLSSPLVMADAPQPDSRAVTGETCRITVRVAELHQPEGLLGVALYTTKKGFPDKPERAWQSTVKKLDGKQPVFVFDNIPYGTYAVSVLHDKNSNGKMDKTFIGIPKEGFGVSNNPKIKYGPPSFSEAEFSVKGKKVELIVAMNYFNKDKGTENSSIEQKELQ</sequence>
<dbReference type="RefSeq" id="WP_151419354.1">
    <property type="nucleotide sequence ID" value="NZ_VMRG01000001.1"/>
</dbReference>
<proteinExistence type="predicted"/>
<accession>A0A5M8IDZ1</accession>
<feature type="signal peptide" evidence="1">
    <location>
        <begin position="1"/>
        <end position="21"/>
    </location>
</feature>
<reference evidence="2 3" key="1">
    <citation type="submission" date="2019-07" db="EMBL/GenBank/DDBJ databases">
        <title>Draft genome Sequence of Chlorobium phaeovibrioides sp. strain PhvTcv-s14, from the Phylum Chlorobi.</title>
        <authorList>
            <person name="Babenko V."/>
            <person name="Boldyreva D."/>
            <person name="Kanygina A."/>
            <person name="Selezneva O."/>
            <person name="Akopiyan T."/>
            <person name="Lunina O."/>
        </authorList>
    </citation>
    <scope>NUCLEOTIDE SEQUENCE [LARGE SCALE GENOMIC DNA]</scope>
    <source>
        <strain evidence="2 3">GrTcv12</strain>
    </source>
</reference>
<comment type="caution">
    <text evidence="2">The sequence shown here is derived from an EMBL/GenBank/DDBJ whole genome shotgun (WGS) entry which is preliminary data.</text>
</comment>
<dbReference type="Pfam" id="PF09912">
    <property type="entry name" value="DUF2141"/>
    <property type="match status" value="1"/>
</dbReference>
<evidence type="ECO:0000313" key="3">
    <source>
        <dbReference type="Proteomes" id="UP000327458"/>
    </source>
</evidence>
<feature type="chain" id="PRO_5024323994" evidence="1">
    <location>
        <begin position="22"/>
        <end position="174"/>
    </location>
</feature>
<dbReference type="Proteomes" id="UP000327458">
    <property type="component" value="Unassembled WGS sequence"/>
</dbReference>
<dbReference type="InterPro" id="IPR018673">
    <property type="entry name" value="DUF2141"/>
</dbReference>